<evidence type="ECO:0000259" key="12">
    <source>
        <dbReference type="PROSITE" id="PS50901"/>
    </source>
</evidence>
<feature type="domain" description="FtsK" evidence="12">
    <location>
        <begin position="460"/>
        <end position="661"/>
    </location>
</feature>
<evidence type="ECO:0000313" key="13">
    <source>
        <dbReference type="EMBL" id="UUI74873.1"/>
    </source>
</evidence>
<organism evidence="13 14">
    <name type="scientific">Cellulomonas chengniuliangii</name>
    <dbReference type="NCBI Taxonomy" id="2968084"/>
    <lineage>
        <taxon>Bacteria</taxon>
        <taxon>Bacillati</taxon>
        <taxon>Actinomycetota</taxon>
        <taxon>Actinomycetes</taxon>
        <taxon>Micrococcales</taxon>
        <taxon>Cellulomonadaceae</taxon>
        <taxon>Cellulomonas</taxon>
    </lineage>
</organism>
<keyword evidence="5 9" id="KW-0547">Nucleotide-binding</keyword>
<feature type="region of interest" description="Disordered" evidence="10">
    <location>
        <begin position="1"/>
        <end position="20"/>
    </location>
</feature>
<evidence type="ECO:0000256" key="11">
    <source>
        <dbReference type="SAM" id="Phobius"/>
    </source>
</evidence>
<reference evidence="13 14" key="1">
    <citation type="submission" date="2022-07" db="EMBL/GenBank/DDBJ databases">
        <title>Novel species in genus cellulomonas.</title>
        <authorList>
            <person name="Ye L."/>
        </authorList>
    </citation>
    <scope>NUCLEOTIDE SEQUENCE [LARGE SCALE GENOMIC DNA]</scope>
    <source>
        <strain evidence="14">zg-Y338</strain>
    </source>
</reference>
<evidence type="ECO:0000256" key="3">
    <source>
        <dbReference type="ARBA" id="ARBA00022692"/>
    </source>
</evidence>
<keyword evidence="2" id="KW-1003">Cell membrane</keyword>
<keyword evidence="14" id="KW-1185">Reference proteome</keyword>
<keyword evidence="6 9" id="KW-0067">ATP-binding</keyword>
<dbReference type="EMBL" id="CP101988">
    <property type="protein sequence ID" value="UUI74873.1"/>
    <property type="molecule type" value="Genomic_DNA"/>
</dbReference>
<feature type="binding site" evidence="9">
    <location>
        <begin position="838"/>
        <end position="845"/>
    </location>
    <ligand>
        <name>ATP</name>
        <dbReference type="ChEBI" id="CHEBI:30616"/>
    </ligand>
</feature>
<dbReference type="Pfam" id="PF01580">
    <property type="entry name" value="FtsK_SpoIIIE"/>
    <property type="match status" value="2"/>
</dbReference>
<dbReference type="InterPro" id="IPR050206">
    <property type="entry name" value="FtsK/SpoIIIE/SftA"/>
</dbReference>
<proteinExistence type="predicted"/>
<dbReference type="InterPro" id="IPR027417">
    <property type="entry name" value="P-loop_NTPase"/>
</dbReference>
<sequence>MSIAPHRAHRVAPPSVPSGRVTLQAPPEIQASDGVSGLLATMLPMLGSVGSIVFVAVSSPGPRGMIAAGMFLVASLGFVGVNGWRQRSQHQAQVVGARREYLAYLADLRGTVRQAARQQRRAAEWVMPDPSALAVVAEEGSRVWERGPDHDDFLMVRVGQGAQPLCLELEAPETAPLAQLDPVAASAAHRFLVTHRVQRDVPVGVDLRSVARVEVTGGEDEARALARALVSQAAVFHSPEHLQIAVLTSERNAAAWDWAKWLPHTHSARVRDAVGPARMIGTALTDIEGLLPEDLRERPRFGPGAEPSSPHVLVVVDGGHVPGGNAILTPDGVLGVTVLELPETWADLDTPSTLRLGLGVAPASGPNAGRAPMEVLRVGHEPYRVVADQLAAADAEAAARRLMPLHIEQGPARADGATTSSELTDLLGIGDIRDLDLGLTWRPRLPRDRLRVPIGLTMQGQPIALDIKESAQQGMGPHGLIIGATGSGKSEVLRTLVLALALTHSSEDLNFVLVDFKGGATFAGMADMPHVSAIITNLGEELTLVDRMQDALQGEMVRRQELLRAAGNFSNVTEYEKARANGRTDLDPLPALLIVCDEFSELLSAKPEFVDLFVTIGRLGRSLQMHLLLSSQRLEEGRLRGLESHLSYRIGLRTFSAAESRTVLGVPDAYTLPSVPGMGFLKPDTTTMVQFRAAYVSGPPPARRRAAHASGPAGPARLEPFTAAPVLSLVSPVSAAPAEAPVEESDERATFDIAVERMRGKGPAAHQVWLPPLVVPSTFDQLMPDLVADPRLGLVSPTWRAAGDLTVPLGIVDRPLEQRRENLTVSLGGAGGHLAVVGGPRTGKSTLLRSVVTGLALTRTPQEAQVYVLDFGGGTFSPLARLPHVAGVAGRSEPDVVRRVVAELRSLVDAREQYFRAHGIDSIETYRARRLEGRADDGYGDLFLVVDGWGTVRAEFDELEPELQALVGRGLTYGLHLLASGARWMDFRAQVKDLLGTKIELRLGDPADSEIDRKIAVDVPKDRPGRGLAMSRHHVLAALPRIDGSPDPATLGAGVDHLVDAVAAAWHGAPGPKLRLLPEQVTLDQVRTLAQHDTSRLLLGIDEARLAPVGIDLAEESHLYAFGDGGSGKSALLRAVAEEVRRVWTPDGAQIFAVDLRRSLLGEIPGEYLAGYLTTQEQATEEIAALAAYLRGRLPGPDVTPEQLRARSWWTGAEVFVLVDDYDLVATSAGNPLAPLVPLLAQAGDVGLHLVLTRRTGGAGRAMYEPVLQALRDLAAPGLVLAGSPDEGALVGAARPTPGVPGRGQLVTRDGGRQVVQLAFSAPTH</sequence>
<evidence type="ECO:0000256" key="2">
    <source>
        <dbReference type="ARBA" id="ARBA00022475"/>
    </source>
</evidence>
<comment type="subcellular location">
    <subcellularLocation>
        <location evidence="1">Cell membrane</location>
        <topology evidence="1">Multi-pass membrane protein</topology>
    </subcellularLocation>
</comment>
<dbReference type="Gene3D" id="3.40.50.300">
    <property type="entry name" value="P-loop containing nucleotide triphosphate hydrolases"/>
    <property type="match status" value="4"/>
</dbReference>
<protein>
    <submittedName>
        <fullName evidence="13">Type VII secretion protein EccCa</fullName>
    </submittedName>
</protein>
<dbReference type="InterPro" id="IPR023837">
    <property type="entry name" value="EccCb-like_Actinobacteria"/>
</dbReference>
<accession>A0ABY5L2S9</accession>
<dbReference type="InterPro" id="IPR003593">
    <property type="entry name" value="AAA+_ATPase"/>
</dbReference>
<evidence type="ECO:0000256" key="1">
    <source>
        <dbReference type="ARBA" id="ARBA00004651"/>
    </source>
</evidence>
<gene>
    <name evidence="13" type="primary">eccCa</name>
    <name evidence="13" type="ORF">NP064_13960</name>
</gene>
<evidence type="ECO:0000256" key="6">
    <source>
        <dbReference type="ARBA" id="ARBA00022840"/>
    </source>
</evidence>
<evidence type="ECO:0000256" key="8">
    <source>
        <dbReference type="ARBA" id="ARBA00023136"/>
    </source>
</evidence>
<dbReference type="NCBIfam" id="TIGR03925">
    <property type="entry name" value="T7SS_EccC_b"/>
    <property type="match status" value="1"/>
</dbReference>
<dbReference type="InterPro" id="IPR002543">
    <property type="entry name" value="FtsK_dom"/>
</dbReference>
<feature type="binding site" evidence="9">
    <location>
        <begin position="1123"/>
        <end position="1130"/>
    </location>
    <ligand>
        <name>ATP</name>
        <dbReference type="ChEBI" id="CHEBI:30616"/>
    </ligand>
</feature>
<name>A0ABY5L2S9_9CELL</name>
<dbReference type="Proteomes" id="UP001316189">
    <property type="component" value="Chromosome"/>
</dbReference>
<evidence type="ECO:0000256" key="9">
    <source>
        <dbReference type="PROSITE-ProRule" id="PRU00289"/>
    </source>
</evidence>
<evidence type="ECO:0000256" key="5">
    <source>
        <dbReference type="ARBA" id="ARBA00022741"/>
    </source>
</evidence>
<keyword evidence="3 11" id="KW-0812">Transmembrane</keyword>
<feature type="domain" description="FtsK" evidence="12">
    <location>
        <begin position="820"/>
        <end position="1010"/>
    </location>
</feature>
<dbReference type="PANTHER" id="PTHR22683">
    <property type="entry name" value="SPORULATION PROTEIN RELATED"/>
    <property type="match status" value="1"/>
</dbReference>
<keyword evidence="4" id="KW-0677">Repeat</keyword>
<dbReference type="SMART" id="SM00382">
    <property type="entry name" value="AAA"/>
    <property type="match status" value="3"/>
</dbReference>
<evidence type="ECO:0000256" key="7">
    <source>
        <dbReference type="ARBA" id="ARBA00022989"/>
    </source>
</evidence>
<dbReference type="RefSeq" id="WP_227570256.1">
    <property type="nucleotide sequence ID" value="NZ_CP101988.1"/>
</dbReference>
<keyword evidence="8 11" id="KW-0472">Membrane</keyword>
<dbReference type="SUPFAM" id="SSF52540">
    <property type="entry name" value="P-loop containing nucleoside triphosphate hydrolases"/>
    <property type="match status" value="3"/>
</dbReference>
<evidence type="ECO:0000313" key="14">
    <source>
        <dbReference type="Proteomes" id="UP001316189"/>
    </source>
</evidence>
<dbReference type="NCBIfam" id="TIGR03924">
    <property type="entry name" value="T7SS_EccC_a"/>
    <property type="match status" value="1"/>
</dbReference>
<dbReference type="PANTHER" id="PTHR22683:SF1">
    <property type="entry name" value="TYPE VII SECRETION SYSTEM PROTEIN ESSC"/>
    <property type="match status" value="1"/>
</dbReference>
<dbReference type="PROSITE" id="PS50901">
    <property type="entry name" value="FTSK"/>
    <property type="match status" value="3"/>
</dbReference>
<feature type="transmembrane region" description="Helical" evidence="11">
    <location>
        <begin position="35"/>
        <end position="57"/>
    </location>
</feature>
<keyword evidence="7 11" id="KW-1133">Transmembrane helix</keyword>
<evidence type="ECO:0000256" key="4">
    <source>
        <dbReference type="ARBA" id="ARBA00022737"/>
    </source>
</evidence>
<evidence type="ECO:0000256" key="10">
    <source>
        <dbReference type="SAM" id="MobiDB-lite"/>
    </source>
</evidence>
<feature type="binding site" evidence="9">
    <location>
        <begin position="483"/>
        <end position="490"/>
    </location>
    <ligand>
        <name>ATP</name>
        <dbReference type="ChEBI" id="CHEBI:30616"/>
    </ligand>
</feature>
<dbReference type="InterPro" id="IPR023836">
    <property type="entry name" value="EccCa-like_Actinobacteria"/>
</dbReference>
<feature type="domain" description="FtsK" evidence="12">
    <location>
        <begin position="1106"/>
        <end position="1290"/>
    </location>
</feature>
<feature type="transmembrane region" description="Helical" evidence="11">
    <location>
        <begin position="64"/>
        <end position="84"/>
    </location>
</feature>
<feature type="compositionally biased region" description="Basic residues" evidence="10">
    <location>
        <begin position="1"/>
        <end position="10"/>
    </location>
</feature>